<proteinExistence type="predicted"/>
<name>A0A6A6TIZ2_9PLEO</name>
<dbReference type="AlphaFoldDB" id="A0A6A6TIZ2"/>
<evidence type="ECO:0000313" key="1">
    <source>
        <dbReference type="EMBL" id="KAF2659702.1"/>
    </source>
</evidence>
<accession>A0A6A6TIZ2</accession>
<protein>
    <submittedName>
        <fullName evidence="1">Uncharacterized protein</fullName>
    </submittedName>
</protein>
<organism evidence="1 2">
    <name type="scientific">Lophiostoma macrostomum CBS 122681</name>
    <dbReference type="NCBI Taxonomy" id="1314788"/>
    <lineage>
        <taxon>Eukaryota</taxon>
        <taxon>Fungi</taxon>
        <taxon>Dikarya</taxon>
        <taxon>Ascomycota</taxon>
        <taxon>Pezizomycotina</taxon>
        <taxon>Dothideomycetes</taxon>
        <taxon>Pleosporomycetidae</taxon>
        <taxon>Pleosporales</taxon>
        <taxon>Lophiostomataceae</taxon>
        <taxon>Lophiostoma</taxon>
    </lineage>
</organism>
<gene>
    <name evidence="1" type="ORF">K491DRAFT_153539</name>
</gene>
<evidence type="ECO:0000313" key="2">
    <source>
        <dbReference type="Proteomes" id="UP000799324"/>
    </source>
</evidence>
<reference evidence="1" key="1">
    <citation type="journal article" date="2020" name="Stud. Mycol.">
        <title>101 Dothideomycetes genomes: a test case for predicting lifestyles and emergence of pathogens.</title>
        <authorList>
            <person name="Haridas S."/>
            <person name="Albert R."/>
            <person name="Binder M."/>
            <person name="Bloem J."/>
            <person name="Labutti K."/>
            <person name="Salamov A."/>
            <person name="Andreopoulos B."/>
            <person name="Baker S."/>
            <person name="Barry K."/>
            <person name="Bills G."/>
            <person name="Bluhm B."/>
            <person name="Cannon C."/>
            <person name="Castanera R."/>
            <person name="Culley D."/>
            <person name="Daum C."/>
            <person name="Ezra D."/>
            <person name="Gonzalez J."/>
            <person name="Henrissat B."/>
            <person name="Kuo A."/>
            <person name="Liang C."/>
            <person name="Lipzen A."/>
            <person name="Lutzoni F."/>
            <person name="Magnuson J."/>
            <person name="Mondo S."/>
            <person name="Nolan M."/>
            <person name="Ohm R."/>
            <person name="Pangilinan J."/>
            <person name="Park H.-J."/>
            <person name="Ramirez L."/>
            <person name="Alfaro M."/>
            <person name="Sun H."/>
            <person name="Tritt A."/>
            <person name="Yoshinaga Y."/>
            <person name="Zwiers L.-H."/>
            <person name="Turgeon B."/>
            <person name="Goodwin S."/>
            <person name="Spatafora J."/>
            <person name="Crous P."/>
            <person name="Grigoriev I."/>
        </authorList>
    </citation>
    <scope>NUCLEOTIDE SEQUENCE</scope>
    <source>
        <strain evidence="1">CBS 122681</strain>
    </source>
</reference>
<dbReference type="EMBL" id="MU004305">
    <property type="protein sequence ID" value="KAF2659702.1"/>
    <property type="molecule type" value="Genomic_DNA"/>
</dbReference>
<keyword evidence="2" id="KW-1185">Reference proteome</keyword>
<dbReference type="PROSITE" id="PS51257">
    <property type="entry name" value="PROKAR_LIPOPROTEIN"/>
    <property type="match status" value="1"/>
</dbReference>
<dbReference type="Proteomes" id="UP000799324">
    <property type="component" value="Unassembled WGS sequence"/>
</dbReference>
<sequence length="125" mass="14513">MKKEYSKWLVVPRCSCAACMFGGSSCRGHPHLGMSYRRANKLPQDPCLICFPADRRPHMYLIWELGWAAPENVTDRNWYGRPDDVVTAQYGHSRSESRWEGVEMKSQRLSICAAYDQFHPRHSFC</sequence>